<name>A0A1J4MHE1_9CRYT</name>
<feature type="transmembrane region" description="Helical" evidence="2">
    <location>
        <begin position="986"/>
        <end position="1011"/>
    </location>
</feature>
<feature type="compositionally biased region" description="Polar residues" evidence="1">
    <location>
        <begin position="1276"/>
        <end position="1294"/>
    </location>
</feature>
<keyword evidence="2" id="KW-0812">Transmembrane</keyword>
<feature type="compositionally biased region" description="Polar residues" evidence="1">
    <location>
        <begin position="281"/>
        <end position="299"/>
    </location>
</feature>
<proteinExistence type="predicted"/>
<sequence>MIDPLGIGKIINDKFTQIGENVLGTVIDQIVGNSSAHLSSLNDFQSLLRKVAGSKFLNKQPIVEVEPNIYAVKDEQLNIFKSVQNSKSLGVLTISVERAIISPMGFNRNIRNFIIRENAEWVFELALQGQMLVSRPVSTKDFILEIPVNSPVLLSPNKNSVNSTLVFLDDKQESRSSIGVDSKNSSAEREKDRVSGVGAREVFFNFKESFEVTDIFSDMNLDLICRVPIQCKAIVNNKSIEEIVDEDCYFSKNSGSSLANECDEDILPISEDINATIPANPDSTPNLGSNPPSNNTSHSVSFRINQEQNNSSGSSFKQYKIIRIEKIKPNCKEILDKLDGENHTVQEVASQNQEWEVLYECIHFGKVTIPISCVFNDKLSKLPILDCSFYKKSLYKANENLAYKMLWKSKNPSSVQNYENNLSKSNTMEEWTVIHGKKANSSDSLIINKPNNSDLEEDSRVFPKDTDIERDSTLRSRFKGETRIHDGLNHSSNEKETKESNFMLEHQDGMYNDNFQFEVRSDSKHLSWYHLYPKTSEMAKYVRPVPGITEYGLSNPIKTLGFIQIGLNFDTECCSKISLLISSYLNMITKKPITRWILPVGFEPQYFQMYAESLKMLLEHYPRWVPKFFFLLNFRIPRSRFDRIMVSLFWAVVTFGALQINSFFSFSWIFMVILPLLISLTYRFGSQIASRIHLDFLTKINLIEQERKGIASTFSQKSNANIEQKNNNNQNSKTLNLINSTPGNIWKMLQPILNIKYHSSLATGDGDFIEENIDIRPFSSSIGKSEKDSSLKIINGVSDKKDLSKIIPKEVYYGDKITSREYCTQYDLCNGDGYICLARTINNSLLVNKEKDREEELRRLNLLSNDGPDFQPQQEKQRWERTQEFKEDSRPKKLVEDRNKDEERPHQNLKDSGGIVETPFGELRLGLRIPYDNKVVSIFFDDQDLEPIQTQLSNLLAIVELVQQSFASFSTFLMKLKNSLNFEDPLIPFLTLSILFGLTIMLNLSLYLFVLISRSQKMLFLLRGLLLIKFIHWILMKDPFNHVQLEILNNQQRIDPNIFGQNRVIRSFLNRYFKLISSEDRTMLILLNSIKIHDYYPDRFVHMKESFSKPDHLIEKNKERRRGTAGPIRILSISMEEYLFFYAVKFLCIQILLLGSFFNALQYIFISRFSSIFRRIFLFWWYSIPDIREIQHRCIASTQLIGNLDDLLNDHEDNLINFKVINGNSYGIGGSKKVEDNRLEASGIKADLFLKQFYFGKNSNYIKKSTITSSMNQGGQLDQESCGLESSGNPSNNCRCPEVDKSSATSSKKSLIDYILPINKEQNLGTKQESNPKGEKSSTQSSYEVLESFLEGIYPINKSKKQD</sequence>
<feature type="transmembrane region" description="Helical" evidence="2">
    <location>
        <begin position="644"/>
        <end position="660"/>
    </location>
</feature>
<dbReference type="EMBL" id="LRBP01000014">
    <property type="protein sequence ID" value="OII73682.1"/>
    <property type="molecule type" value="Genomic_DNA"/>
</dbReference>
<feature type="transmembrane region" description="Helical" evidence="2">
    <location>
        <begin position="666"/>
        <end position="684"/>
    </location>
</feature>
<feature type="region of interest" description="Disordered" evidence="1">
    <location>
        <begin position="274"/>
        <end position="299"/>
    </location>
</feature>
<gene>
    <name evidence="3" type="ORF">cubi_03480</name>
</gene>
<evidence type="ECO:0000313" key="4">
    <source>
        <dbReference type="Proteomes" id="UP000186176"/>
    </source>
</evidence>
<comment type="caution">
    <text evidence="3">The sequence shown here is derived from an EMBL/GenBank/DDBJ whole genome shotgun (WGS) entry which is preliminary data.</text>
</comment>
<keyword evidence="2" id="KW-1133">Transmembrane helix</keyword>
<dbReference type="OrthoDB" id="340611at2759"/>
<evidence type="ECO:0000256" key="2">
    <source>
        <dbReference type="SAM" id="Phobius"/>
    </source>
</evidence>
<dbReference type="Proteomes" id="UP000186176">
    <property type="component" value="Unassembled WGS sequence"/>
</dbReference>
<feature type="transmembrane region" description="Helical" evidence="2">
    <location>
        <begin position="1139"/>
        <end position="1166"/>
    </location>
</feature>
<protein>
    <submittedName>
        <fullName evidence="3">Uncharacterized protein</fullName>
    </submittedName>
</protein>
<reference evidence="3 4" key="1">
    <citation type="submission" date="2016-10" db="EMBL/GenBank/DDBJ databases">
        <title>Reductive evolution of mitochondrial metabolism and differential evolution of invasion-related proteins in Cryptosporidium.</title>
        <authorList>
            <person name="Liu S."/>
            <person name="Roellig D.M."/>
            <person name="Guo Y."/>
            <person name="Li N."/>
            <person name="Frace M.A."/>
            <person name="Tang K."/>
            <person name="Zhang L."/>
            <person name="Feng Y."/>
            <person name="Xiao L."/>
        </authorList>
    </citation>
    <scope>NUCLEOTIDE SEQUENCE [LARGE SCALE GENOMIC DNA]</scope>
    <source>
        <strain evidence="3">39726</strain>
    </source>
</reference>
<feature type="compositionally biased region" description="Basic and acidic residues" evidence="1">
    <location>
        <begin position="875"/>
        <end position="909"/>
    </location>
</feature>
<dbReference type="VEuPathDB" id="CryptoDB:cubi_03480"/>
<evidence type="ECO:0000256" key="1">
    <source>
        <dbReference type="SAM" id="MobiDB-lite"/>
    </source>
</evidence>
<accession>A0A1J4MHE1</accession>
<feature type="region of interest" description="Disordered" evidence="1">
    <location>
        <begin position="1276"/>
        <end position="1301"/>
    </location>
</feature>
<dbReference type="GeneID" id="39980272"/>
<feature type="region of interest" description="Disordered" evidence="1">
    <location>
        <begin position="1322"/>
        <end position="1342"/>
    </location>
</feature>
<dbReference type="RefSeq" id="XP_028874937.1">
    <property type="nucleotide sequence ID" value="XM_029020493.1"/>
</dbReference>
<feature type="transmembrane region" description="Helical" evidence="2">
    <location>
        <begin position="1018"/>
        <end position="1035"/>
    </location>
</feature>
<organism evidence="3 4">
    <name type="scientific">Cryptosporidium ubiquitum</name>
    <dbReference type="NCBI Taxonomy" id="857276"/>
    <lineage>
        <taxon>Eukaryota</taxon>
        <taxon>Sar</taxon>
        <taxon>Alveolata</taxon>
        <taxon>Apicomplexa</taxon>
        <taxon>Conoidasida</taxon>
        <taxon>Coccidia</taxon>
        <taxon>Eucoccidiorida</taxon>
        <taxon>Eimeriorina</taxon>
        <taxon>Cryptosporidiidae</taxon>
        <taxon>Cryptosporidium</taxon>
    </lineage>
</organism>
<evidence type="ECO:0000313" key="3">
    <source>
        <dbReference type="EMBL" id="OII73682.1"/>
    </source>
</evidence>
<feature type="region of interest" description="Disordered" evidence="1">
    <location>
        <begin position="862"/>
        <end position="912"/>
    </location>
</feature>
<keyword evidence="4" id="KW-1185">Reference proteome</keyword>
<keyword evidence="2" id="KW-0472">Membrane</keyword>